<keyword evidence="1" id="KW-0812">Transmembrane</keyword>
<dbReference type="KEGG" id="cma:Cmaq_0554"/>
<evidence type="ECO:0000313" key="3">
    <source>
        <dbReference type="Proteomes" id="UP000001137"/>
    </source>
</evidence>
<dbReference type="EMBL" id="CP000852">
    <property type="protein sequence ID" value="ABW01397.1"/>
    <property type="molecule type" value="Genomic_DNA"/>
</dbReference>
<keyword evidence="1" id="KW-0472">Membrane</keyword>
<reference evidence="2 3" key="1">
    <citation type="submission" date="2007-10" db="EMBL/GenBank/DDBJ databases">
        <title>Complete sequence of Caldivirga maquilingensis IC-167.</title>
        <authorList>
            <consortium name="US DOE Joint Genome Institute"/>
            <person name="Copeland A."/>
            <person name="Lucas S."/>
            <person name="Lapidus A."/>
            <person name="Barry K."/>
            <person name="Glavina del Rio T."/>
            <person name="Dalin E."/>
            <person name="Tice H."/>
            <person name="Pitluck S."/>
            <person name="Saunders E."/>
            <person name="Brettin T."/>
            <person name="Bruce D."/>
            <person name="Detter J.C."/>
            <person name="Han C."/>
            <person name="Schmutz J."/>
            <person name="Larimer F."/>
            <person name="Land M."/>
            <person name="Hauser L."/>
            <person name="Kyrpides N."/>
            <person name="Ivanova N."/>
            <person name="Biddle J.F."/>
            <person name="Zhang Z."/>
            <person name="Fitz-Gibbon S.T."/>
            <person name="Lowe T.M."/>
            <person name="Saltikov C."/>
            <person name="House C.H."/>
            <person name="Richardson P."/>
        </authorList>
    </citation>
    <scope>NUCLEOTIDE SEQUENCE [LARGE SCALE GENOMIC DNA]</scope>
    <source>
        <strain evidence="3">ATCC 700844 / DSM 13496 / JCM 10307 / IC-167</strain>
    </source>
</reference>
<dbReference type="Pfam" id="PF11755">
    <property type="entry name" value="DUF3311"/>
    <property type="match status" value="1"/>
</dbReference>
<feature type="transmembrane region" description="Helical" evidence="1">
    <location>
        <begin position="41"/>
        <end position="61"/>
    </location>
</feature>
<keyword evidence="1" id="KW-1133">Transmembrane helix</keyword>
<dbReference type="HOGENOM" id="CLU_183045_1_1_2"/>
<evidence type="ECO:0000313" key="2">
    <source>
        <dbReference type="EMBL" id="ABW01397.1"/>
    </source>
</evidence>
<accession>A8MC91</accession>
<sequence>MAMNSKNLIKVILLIIVPWIFIAFLAPLYNRSSPELGGWPFLWWYLFAWVFIQPIITYIVYRIIDKGGES</sequence>
<evidence type="ECO:0000256" key="1">
    <source>
        <dbReference type="SAM" id="Phobius"/>
    </source>
</evidence>
<protein>
    <recommendedName>
        <fullName evidence="4">DUF3311 domain-containing protein</fullName>
    </recommendedName>
</protein>
<name>A8MC91_CALMQ</name>
<dbReference type="STRING" id="397948.Cmaq_0554"/>
<dbReference type="GeneID" id="5710349"/>
<dbReference type="AlphaFoldDB" id="A8MC91"/>
<evidence type="ECO:0008006" key="4">
    <source>
        <dbReference type="Google" id="ProtNLM"/>
    </source>
</evidence>
<proteinExistence type="predicted"/>
<feature type="transmembrane region" description="Helical" evidence="1">
    <location>
        <begin position="7"/>
        <end position="29"/>
    </location>
</feature>
<dbReference type="Proteomes" id="UP000001137">
    <property type="component" value="Chromosome"/>
</dbReference>
<keyword evidence="3" id="KW-1185">Reference proteome</keyword>
<organism evidence="2 3">
    <name type="scientific">Caldivirga maquilingensis (strain ATCC 700844 / DSM 13496 / JCM 10307 / IC-167)</name>
    <dbReference type="NCBI Taxonomy" id="397948"/>
    <lineage>
        <taxon>Archaea</taxon>
        <taxon>Thermoproteota</taxon>
        <taxon>Thermoprotei</taxon>
        <taxon>Thermoproteales</taxon>
        <taxon>Thermoproteaceae</taxon>
        <taxon>Caldivirga</taxon>
    </lineage>
</organism>
<gene>
    <name evidence="2" type="ordered locus">Cmaq_0554</name>
</gene>
<dbReference type="eggNOG" id="arCOG03694">
    <property type="taxonomic scope" value="Archaea"/>
</dbReference>
<dbReference type="RefSeq" id="WP_012185617.1">
    <property type="nucleotide sequence ID" value="NC_009954.1"/>
</dbReference>
<dbReference type="InterPro" id="IPR021741">
    <property type="entry name" value="DUF3311"/>
</dbReference>